<evidence type="ECO:0000313" key="2">
    <source>
        <dbReference type="Proteomes" id="UP000266841"/>
    </source>
</evidence>
<protein>
    <submittedName>
        <fullName evidence="1">Uncharacterized protein</fullName>
    </submittedName>
</protein>
<feature type="non-terminal residue" evidence="1">
    <location>
        <position position="1"/>
    </location>
</feature>
<keyword evidence="2" id="KW-1185">Reference proteome</keyword>
<proteinExistence type="predicted"/>
<accession>K0TIA6</accession>
<reference evidence="1 2" key="1">
    <citation type="journal article" date="2012" name="Genome Biol.">
        <title>Genome and low-iron response of an oceanic diatom adapted to chronic iron limitation.</title>
        <authorList>
            <person name="Lommer M."/>
            <person name="Specht M."/>
            <person name="Roy A.S."/>
            <person name="Kraemer L."/>
            <person name="Andreson R."/>
            <person name="Gutowska M.A."/>
            <person name="Wolf J."/>
            <person name="Bergner S.V."/>
            <person name="Schilhabel M.B."/>
            <person name="Klostermeier U.C."/>
            <person name="Beiko R.G."/>
            <person name="Rosenstiel P."/>
            <person name="Hippler M."/>
            <person name="Laroche J."/>
        </authorList>
    </citation>
    <scope>NUCLEOTIDE SEQUENCE [LARGE SCALE GENOMIC DNA]</scope>
    <source>
        <strain evidence="1 2">CCMP1005</strain>
    </source>
</reference>
<name>K0TIA6_THAOC</name>
<dbReference type="AlphaFoldDB" id="K0TIA6"/>
<evidence type="ECO:0000313" key="1">
    <source>
        <dbReference type="EMBL" id="EJK70252.1"/>
    </source>
</evidence>
<gene>
    <name evidence="1" type="ORF">THAOC_08399</name>
</gene>
<sequence>VRRARTEQGAVREAQCARLAGGGGKSPRLCVYASSSALTRIIENMKDQ</sequence>
<dbReference type="EMBL" id="AGNL01008820">
    <property type="protein sequence ID" value="EJK70252.1"/>
    <property type="molecule type" value="Genomic_DNA"/>
</dbReference>
<organism evidence="1 2">
    <name type="scientific">Thalassiosira oceanica</name>
    <name type="common">Marine diatom</name>
    <dbReference type="NCBI Taxonomy" id="159749"/>
    <lineage>
        <taxon>Eukaryota</taxon>
        <taxon>Sar</taxon>
        <taxon>Stramenopiles</taxon>
        <taxon>Ochrophyta</taxon>
        <taxon>Bacillariophyta</taxon>
        <taxon>Coscinodiscophyceae</taxon>
        <taxon>Thalassiosirophycidae</taxon>
        <taxon>Thalassiosirales</taxon>
        <taxon>Thalassiosiraceae</taxon>
        <taxon>Thalassiosira</taxon>
    </lineage>
</organism>
<comment type="caution">
    <text evidence="1">The sequence shown here is derived from an EMBL/GenBank/DDBJ whole genome shotgun (WGS) entry which is preliminary data.</text>
</comment>
<dbReference type="Proteomes" id="UP000266841">
    <property type="component" value="Unassembled WGS sequence"/>
</dbReference>